<proteinExistence type="inferred from homology"/>
<feature type="transmembrane region" description="Helical" evidence="16">
    <location>
        <begin position="54"/>
        <end position="77"/>
    </location>
</feature>
<feature type="transmembrane region" description="Helical" evidence="16">
    <location>
        <begin position="337"/>
        <end position="361"/>
    </location>
</feature>
<name>A0A140A2C0_FEJMU</name>
<dbReference type="PANTHER" id="PTHR43507:SF20">
    <property type="entry name" value="NADH-UBIQUINONE OXIDOREDUCTASE CHAIN 4"/>
    <property type="match status" value="1"/>
</dbReference>
<feature type="signal peptide" evidence="17">
    <location>
        <begin position="1"/>
        <end position="18"/>
    </location>
</feature>
<feature type="transmembrane region" description="Helical" evidence="16">
    <location>
        <begin position="190"/>
        <end position="212"/>
    </location>
</feature>
<evidence type="ECO:0000256" key="6">
    <source>
        <dbReference type="ARBA" id="ARBA00022660"/>
    </source>
</evidence>
<keyword evidence="11 16" id="KW-0520">NAD</keyword>
<dbReference type="Pfam" id="PF00361">
    <property type="entry name" value="Proton_antipo_M"/>
    <property type="match status" value="1"/>
</dbReference>
<evidence type="ECO:0000313" key="20">
    <source>
        <dbReference type="EMBL" id="AKV16269.1"/>
    </source>
</evidence>
<dbReference type="AlphaFoldDB" id="A0A140A2C0"/>
<organism evidence="20">
    <name type="scientific">Fejervarya multistriata</name>
    <name type="common">Hong Kong paddy frog</name>
    <name type="synonym">Rana multistriata</name>
    <dbReference type="NCBI Taxonomy" id="429310"/>
    <lineage>
        <taxon>Eukaryota</taxon>
        <taxon>Metazoa</taxon>
        <taxon>Chordata</taxon>
        <taxon>Craniata</taxon>
        <taxon>Vertebrata</taxon>
        <taxon>Euteleostomi</taxon>
        <taxon>Amphibia</taxon>
        <taxon>Batrachia</taxon>
        <taxon>Anura</taxon>
        <taxon>Neobatrachia</taxon>
        <taxon>Ranoidea</taxon>
        <taxon>Dicroglossidae</taxon>
        <taxon>Dicroglossinae</taxon>
        <taxon>Fejervarya</taxon>
    </lineage>
</organism>
<dbReference type="Pfam" id="PF01059">
    <property type="entry name" value="Oxidored_q5_N"/>
    <property type="match status" value="1"/>
</dbReference>
<accession>A0A140A2C0</accession>
<evidence type="ECO:0000256" key="9">
    <source>
        <dbReference type="ARBA" id="ARBA00022982"/>
    </source>
</evidence>
<dbReference type="GO" id="GO:0048039">
    <property type="term" value="F:ubiquinone binding"/>
    <property type="evidence" value="ECO:0007669"/>
    <property type="project" value="TreeGrafter"/>
</dbReference>
<evidence type="ECO:0000256" key="7">
    <source>
        <dbReference type="ARBA" id="ARBA00022692"/>
    </source>
</evidence>
<evidence type="ECO:0000256" key="12">
    <source>
        <dbReference type="ARBA" id="ARBA00023075"/>
    </source>
</evidence>
<dbReference type="PANTHER" id="PTHR43507">
    <property type="entry name" value="NADH-UBIQUINONE OXIDOREDUCTASE CHAIN 4"/>
    <property type="match status" value="1"/>
</dbReference>
<feature type="transmembrane region" description="Helical" evidence="16">
    <location>
        <begin position="252"/>
        <end position="273"/>
    </location>
</feature>
<sequence length="450" mass="50590">MLMMLLAWLSVMPTIILAKGKDLWSLCTAQGLLISILSAFWLANHNNFSDSFFLIDHISAPLAILTCLLFPLTLLASQSKMTLEPIHRQRTYILTMAYLQLTTLLAFTVTDLMMFFVFFEASLVPTLVIITRWGAQERRLEAGLYITFYTMISAIPLLLWFSHSYTITGTVFPVLMPFVTSPLHFANPGLFWVFCNLAFLVKLPLYLLHLWLPKAHVEAPIAGSMILAGTLLKLGGYGMLRTAPLLCYVNLHHLQALVLLSALGVVFTSTLCLRQTDLKALIAMSSVSHMNLIVLAVIINTSASHQSAMYMMIAHGFTSSALFCLANICYERTNSRALLYARGAFMILPVASTWWVAYILFNMAIPPSPNFTSEFLFFQSLSDWSPSLLVIMLLNLLVTAAYTIHMFVTTQRGFLPNHISMAHPIEDREQLLLLLHLFPLIYLSLIHNLM</sequence>
<evidence type="ECO:0000259" key="19">
    <source>
        <dbReference type="Pfam" id="PF01059"/>
    </source>
</evidence>
<feature type="transmembrane region" description="Helical" evidence="16">
    <location>
        <begin position="97"/>
        <end position="130"/>
    </location>
</feature>
<protein>
    <recommendedName>
        <fullName evidence="4 16">NADH-ubiquinone oxidoreductase chain 4</fullName>
        <ecNumber evidence="3 16">7.1.1.2</ecNumber>
    </recommendedName>
</protein>
<feature type="domain" description="NADH:quinone oxidoreductase/Mrp antiporter transmembrane" evidence="18">
    <location>
        <begin position="110"/>
        <end position="393"/>
    </location>
</feature>
<evidence type="ECO:0000256" key="4">
    <source>
        <dbReference type="ARBA" id="ARBA00021006"/>
    </source>
</evidence>
<evidence type="ECO:0000256" key="13">
    <source>
        <dbReference type="ARBA" id="ARBA00023128"/>
    </source>
</evidence>
<keyword evidence="9 16" id="KW-0249">Electron transport</keyword>
<evidence type="ECO:0000256" key="2">
    <source>
        <dbReference type="ARBA" id="ARBA00009025"/>
    </source>
</evidence>
<comment type="function">
    <text evidence="16">Core subunit of the mitochondrial membrane respiratory chain NADH dehydrogenase (Complex I) which catalyzes electron transfer from NADH through the respiratory chain, using ubiquinone as an electron acceptor. Essential for the catalytic activity and assembly of complex I.</text>
</comment>
<reference evidence="20" key="1">
    <citation type="submission" date="2015-04" db="EMBL/GenBank/DDBJ databases">
        <title>The complete mitochondrial genome of Fejervarya multistriata.</title>
        <authorList>
            <person name="Huang Z."/>
            <person name="Tu F."/>
        </authorList>
    </citation>
    <scope>NUCLEOTIDE SEQUENCE</scope>
</reference>
<keyword evidence="5 16" id="KW-0813">Transport</keyword>
<dbReference type="GO" id="GO:0042773">
    <property type="term" value="P:ATP synthesis coupled electron transport"/>
    <property type="evidence" value="ECO:0007669"/>
    <property type="project" value="InterPro"/>
</dbReference>
<dbReference type="PRINTS" id="PR01437">
    <property type="entry name" value="NUOXDRDTASE4"/>
</dbReference>
<dbReference type="CTD" id="4538"/>
<dbReference type="InterPro" id="IPR003918">
    <property type="entry name" value="NADH_UbQ_OxRdtase"/>
</dbReference>
<feature type="transmembrane region" description="Helical" evidence="16">
    <location>
        <begin position="431"/>
        <end position="449"/>
    </location>
</feature>
<keyword evidence="8" id="KW-1278">Translocase</keyword>
<feature type="transmembrane region" description="Helical" evidence="16">
    <location>
        <begin position="309"/>
        <end position="330"/>
    </location>
</feature>
<keyword evidence="17" id="KW-0732">Signal</keyword>
<dbReference type="RefSeq" id="YP_009240908.1">
    <property type="nucleotide sequence ID" value="NC_029754.1"/>
</dbReference>
<evidence type="ECO:0000256" key="10">
    <source>
        <dbReference type="ARBA" id="ARBA00022989"/>
    </source>
</evidence>
<evidence type="ECO:0000256" key="15">
    <source>
        <dbReference type="ARBA" id="ARBA00049551"/>
    </source>
</evidence>
<dbReference type="GO" id="GO:0003954">
    <property type="term" value="F:NADH dehydrogenase activity"/>
    <property type="evidence" value="ECO:0007669"/>
    <property type="project" value="TreeGrafter"/>
</dbReference>
<comment type="similarity">
    <text evidence="2 16">Belongs to the complex I subunit 4 family.</text>
</comment>
<evidence type="ECO:0000256" key="1">
    <source>
        <dbReference type="ARBA" id="ARBA00004225"/>
    </source>
</evidence>
<evidence type="ECO:0000256" key="5">
    <source>
        <dbReference type="ARBA" id="ARBA00022448"/>
    </source>
</evidence>
<evidence type="ECO:0000256" key="3">
    <source>
        <dbReference type="ARBA" id="ARBA00012944"/>
    </source>
</evidence>
<dbReference type="EC" id="7.1.1.2" evidence="3 16"/>
<dbReference type="GeneID" id="27111036"/>
<keyword evidence="13 16" id="KW-0496">Mitochondrion</keyword>
<keyword evidence="6 16" id="KW-0679">Respiratory chain</keyword>
<keyword evidence="7 16" id="KW-0812">Transmembrane</keyword>
<dbReference type="InterPro" id="IPR001750">
    <property type="entry name" value="ND/Mrp_TM"/>
</dbReference>
<keyword evidence="14 16" id="KW-0472">Membrane</keyword>
<dbReference type="GO" id="GO:0008137">
    <property type="term" value="F:NADH dehydrogenase (ubiquinone) activity"/>
    <property type="evidence" value="ECO:0007669"/>
    <property type="project" value="UniProtKB-UniRule"/>
</dbReference>
<keyword evidence="12 16" id="KW-0830">Ubiquinone</keyword>
<evidence type="ECO:0000256" key="8">
    <source>
        <dbReference type="ARBA" id="ARBA00022967"/>
    </source>
</evidence>
<evidence type="ECO:0000256" key="14">
    <source>
        <dbReference type="ARBA" id="ARBA00023136"/>
    </source>
</evidence>
<dbReference type="GO" id="GO:0015990">
    <property type="term" value="P:electron transport coupled proton transport"/>
    <property type="evidence" value="ECO:0007669"/>
    <property type="project" value="TreeGrafter"/>
</dbReference>
<feature type="chain" id="PRO_5007301627" description="NADH-ubiquinone oxidoreductase chain 4" evidence="17">
    <location>
        <begin position="19"/>
        <end position="450"/>
    </location>
</feature>
<keyword evidence="10 16" id="KW-1133">Transmembrane helix</keyword>
<comment type="subcellular location">
    <subcellularLocation>
        <location evidence="1 16">Mitochondrion membrane</location>
        <topology evidence="1 16">Multi-pass membrane protein</topology>
    </subcellularLocation>
</comment>
<feature type="transmembrane region" description="Helical" evidence="16">
    <location>
        <begin position="388"/>
        <end position="410"/>
    </location>
</feature>
<evidence type="ECO:0000259" key="18">
    <source>
        <dbReference type="Pfam" id="PF00361"/>
    </source>
</evidence>
<feature type="transmembrane region" description="Helical" evidence="16">
    <location>
        <begin position="142"/>
        <end position="161"/>
    </location>
</feature>
<feature type="transmembrane region" description="Helical" evidence="16">
    <location>
        <begin position="219"/>
        <end position="240"/>
    </location>
</feature>
<dbReference type="EMBL" id="KR071859">
    <property type="protein sequence ID" value="AKV16269.1"/>
    <property type="molecule type" value="Genomic_DNA"/>
</dbReference>
<evidence type="ECO:0000256" key="16">
    <source>
        <dbReference type="RuleBase" id="RU003297"/>
    </source>
</evidence>
<feature type="transmembrane region" description="Helical" evidence="16">
    <location>
        <begin position="23"/>
        <end position="42"/>
    </location>
</feature>
<evidence type="ECO:0000256" key="17">
    <source>
        <dbReference type="SAM" id="SignalP"/>
    </source>
</evidence>
<dbReference type="InterPro" id="IPR000260">
    <property type="entry name" value="NADH4_N"/>
</dbReference>
<feature type="domain" description="NADH:ubiquinone oxidoreductase chain 4 N-terminal" evidence="19">
    <location>
        <begin position="1"/>
        <end position="105"/>
    </location>
</feature>
<feature type="transmembrane region" description="Helical" evidence="16">
    <location>
        <begin position="280"/>
        <end position="303"/>
    </location>
</feature>
<dbReference type="GO" id="GO:0031966">
    <property type="term" value="C:mitochondrial membrane"/>
    <property type="evidence" value="ECO:0007669"/>
    <property type="project" value="UniProtKB-SubCell"/>
</dbReference>
<comment type="catalytic activity">
    <reaction evidence="15 16">
        <text>a ubiquinone + NADH + 5 H(+)(in) = a ubiquinol + NAD(+) + 4 H(+)(out)</text>
        <dbReference type="Rhea" id="RHEA:29091"/>
        <dbReference type="Rhea" id="RHEA-COMP:9565"/>
        <dbReference type="Rhea" id="RHEA-COMP:9566"/>
        <dbReference type="ChEBI" id="CHEBI:15378"/>
        <dbReference type="ChEBI" id="CHEBI:16389"/>
        <dbReference type="ChEBI" id="CHEBI:17976"/>
        <dbReference type="ChEBI" id="CHEBI:57540"/>
        <dbReference type="ChEBI" id="CHEBI:57945"/>
        <dbReference type="EC" id="7.1.1.2"/>
    </reaction>
</comment>
<geneLocation type="mitochondrion" evidence="20"/>
<gene>
    <name evidence="20" type="primary">ND4</name>
</gene>
<evidence type="ECO:0000256" key="11">
    <source>
        <dbReference type="ARBA" id="ARBA00023027"/>
    </source>
</evidence>